<feature type="non-terminal residue" evidence="1">
    <location>
        <position position="317"/>
    </location>
</feature>
<reference evidence="1 2" key="1">
    <citation type="journal article" date="2012" name="Science">
        <title>The Paleozoic origin of enzymatic lignin decomposition reconstructed from 31 fungal genomes.</title>
        <authorList>
            <person name="Floudas D."/>
            <person name="Binder M."/>
            <person name="Riley R."/>
            <person name="Barry K."/>
            <person name="Blanchette R.A."/>
            <person name="Henrissat B."/>
            <person name="Martinez A.T."/>
            <person name="Otillar R."/>
            <person name="Spatafora J.W."/>
            <person name="Yadav J.S."/>
            <person name="Aerts A."/>
            <person name="Benoit I."/>
            <person name="Boyd A."/>
            <person name="Carlson A."/>
            <person name="Copeland A."/>
            <person name="Coutinho P.M."/>
            <person name="de Vries R.P."/>
            <person name="Ferreira P."/>
            <person name="Findley K."/>
            <person name="Foster B."/>
            <person name="Gaskell J."/>
            <person name="Glotzer D."/>
            <person name="Gorecki P."/>
            <person name="Heitman J."/>
            <person name="Hesse C."/>
            <person name="Hori C."/>
            <person name="Igarashi K."/>
            <person name="Jurgens J.A."/>
            <person name="Kallen N."/>
            <person name="Kersten P."/>
            <person name="Kohler A."/>
            <person name="Kuees U."/>
            <person name="Kumar T.K.A."/>
            <person name="Kuo A."/>
            <person name="LaButti K."/>
            <person name="Larrondo L.F."/>
            <person name="Lindquist E."/>
            <person name="Ling A."/>
            <person name="Lombard V."/>
            <person name="Lucas S."/>
            <person name="Lundell T."/>
            <person name="Martin R."/>
            <person name="McLaughlin D.J."/>
            <person name="Morgenstern I."/>
            <person name="Morin E."/>
            <person name="Murat C."/>
            <person name="Nagy L.G."/>
            <person name="Nolan M."/>
            <person name="Ohm R.A."/>
            <person name="Patyshakuliyeva A."/>
            <person name="Rokas A."/>
            <person name="Ruiz-Duenas F.J."/>
            <person name="Sabat G."/>
            <person name="Salamov A."/>
            <person name="Samejima M."/>
            <person name="Schmutz J."/>
            <person name="Slot J.C."/>
            <person name="St John F."/>
            <person name="Stenlid J."/>
            <person name="Sun H."/>
            <person name="Sun S."/>
            <person name="Syed K."/>
            <person name="Tsang A."/>
            <person name="Wiebenga A."/>
            <person name="Young D."/>
            <person name="Pisabarro A."/>
            <person name="Eastwood D.C."/>
            <person name="Martin F."/>
            <person name="Cullen D."/>
            <person name="Grigoriev I.V."/>
            <person name="Hibbett D.S."/>
        </authorList>
    </citation>
    <scope>NUCLEOTIDE SEQUENCE [LARGE SCALE GENOMIC DNA]</scope>
    <source>
        <strain evidence="1 2">MD-104</strain>
    </source>
</reference>
<dbReference type="EMBL" id="KB468053">
    <property type="protein sequence ID" value="PCH40490.1"/>
    <property type="molecule type" value="Genomic_DNA"/>
</dbReference>
<sequence length="317" mass="37088">MLLADNARPIWKSARMRWPGGAPDCPPDVSEARWADLLFGDAKCDMQSCVSENVLVNFTLRRRVCEACYKKHLVFDQKFKRTFPDYDKSMLELIPSGNAGCRSRFWRRKKLQFYWAGDIHNMAKQVASYREAIESGKAGAEDAFLSFKSARIAHVEYVVEHAQVCLDWLEDQEYLRREQVRLRIEARRNEIFGRFEELGYERQDFNYLDSDVLSIDAELTEDDWDGIRATLEPTIIYYRTNRLKRERNALLTRRRRVVDQVCTAVKKTLPPLQWNAFPPFHELYDWEGFSVLINDPSQSELEPQGCARVLEALPSFI</sequence>
<dbReference type="Proteomes" id="UP000218811">
    <property type="component" value="Unassembled WGS sequence"/>
</dbReference>
<organism evidence="1 2">
    <name type="scientific">Wolfiporia cocos (strain MD-104)</name>
    <name type="common">Brown rot fungus</name>
    <dbReference type="NCBI Taxonomy" id="742152"/>
    <lineage>
        <taxon>Eukaryota</taxon>
        <taxon>Fungi</taxon>
        <taxon>Dikarya</taxon>
        <taxon>Basidiomycota</taxon>
        <taxon>Agaricomycotina</taxon>
        <taxon>Agaricomycetes</taxon>
        <taxon>Polyporales</taxon>
        <taxon>Phaeolaceae</taxon>
        <taxon>Wolfiporia</taxon>
    </lineage>
</organism>
<evidence type="ECO:0000313" key="2">
    <source>
        <dbReference type="Proteomes" id="UP000218811"/>
    </source>
</evidence>
<name>A0A2H3JE30_WOLCO</name>
<dbReference type="OrthoDB" id="2751668at2759"/>
<proteinExistence type="predicted"/>
<accession>A0A2H3JE30</accession>
<keyword evidence="2" id="KW-1185">Reference proteome</keyword>
<gene>
    <name evidence="1" type="ORF">WOLCODRAFT_24139</name>
</gene>
<dbReference type="AlphaFoldDB" id="A0A2H3JE30"/>
<dbReference type="STRING" id="742152.A0A2H3JE30"/>
<evidence type="ECO:0000313" key="1">
    <source>
        <dbReference type="EMBL" id="PCH40490.1"/>
    </source>
</evidence>
<protein>
    <submittedName>
        <fullName evidence="1">Uncharacterized protein</fullName>
    </submittedName>
</protein>